<comment type="similarity">
    <text evidence="1">Belongs to the transferase hexapeptide repeat family.</text>
</comment>
<comment type="caution">
    <text evidence="5">The sequence shown here is derived from an EMBL/GenBank/DDBJ whole genome shotgun (WGS) entry which is preliminary data.</text>
</comment>
<accession>A0ABR9CEH2</accession>
<evidence type="ECO:0000256" key="2">
    <source>
        <dbReference type="ARBA" id="ARBA00022679"/>
    </source>
</evidence>
<reference evidence="5 6" key="1">
    <citation type="submission" date="2020-09" db="EMBL/GenBank/DDBJ databases">
        <title>The genome sequence of type strain Labrenzia polysiphoniae KACC 19711.</title>
        <authorList>
            <person name="Liu Y."/>
        </authorList>
    </citation>
    <scope>NUCLEOTIDE SEQUENCE [LARGE SCALE GENOMIC DNA]</scope>
    <source>
        <strain evidence="5 6">KACC 19711</strain>
    </source>
</reference>
<dbReference type="InterPro" id="IPR001451">
    <property type="entry name" value="Hexapep"/>
</dbReference>
<proteinExistence type="inferred from homology"/>
<evidence type="ECO:0000313" key="6">
    <source>
        <dbReference type="Proteomes" id="UP000615687"/>
    </source>
</evidence>
<dbReference type="PANTHER" id="PTHR43300:SF11">
    <property type="entry name" value="ACETYLTRANSFERASE RV3034C-RELATED"/>
    <property type="match status" value="1"/>
</dbReference>
<name>A0ABR9CEH2_9HYPH</name>
<dbReference type="Pfam" id="PF00132">
    <property type="entry name" value="Hexapep"/>
    <property type="match status" value="1"/>
</dbReference>
<evidence type="ECO:0000256" key="3">
    <source>
        <dbReference type="ARBA" id="ARBA00022737"/>
    </source>
</evidence>
<dbReference type="RefSeq" id="WP_192110732.1">
    <property type="nucleotide sequence ID" value="NZ_JACYXJ010000007.1"/>
</dbReference>
<evidence type="ECO:0000256" key="1">
    <source>
        <dbReference type="ARBA" id="ARBA00007274"/>
    </source>
</evidence>
<evidence type="ECO:0000313" key="5">
    <source>
        <dbReference type="EMBL" id="MBD8878289.1"/>
    </source>
</evidence>
<keyword evidence="2" id="KW-0808">Transferase</keyword>
<dbReference type="InterPro" id="IPR011004">
    <property type="entry name" value="Trimer_LpxA-like_sf"/>
</dbReference>
<protein>
    <submittedName>
        <fullName evidence="5">CatB-related O-acetyltransferase</fullName>
    </submittedName>
</protein>
<keyword evidence="4" id="KW-0012">Acyltransferase</keyword>
<gene>
    <name evidence="5" type="ORF">IG617_18495</name>
</gene>
<dbReference type="PROSITE" id="PS00101">
    <property type="entry name" value="HEXAPEP_TRANSFERASES"/>
    <property type="match status" value="1"/>
</dbReference>
<keyword evidence="6" id="KW-1185">Reference proteome</keyword>
<dbReference type="PANTHER" id="PTHR43300">
    <property type="entry name" value="ACETYLTRANSFERASE"/>
    <property type="match status" value="1"/>
</dbReference>
<dbReference type="SUPFAM" id="SSF51161">
    <property type="entry name" value="Trimeric LpxA-like enzymes"/>
    <property type="match status" value="1"/>
</dbReference>
<dbReference type="CDD" id="cd03349">
    <property type="entry name" value="LbH_XAT"/>
    <property type="match status" value="1"/>
</dbReference>
<dbReference type="InterPro" id="IPR050179">
    <property type="entry name" value="Trans_hexapeptide_repeat"/>
</dbReference>
<organism evidence="5 6">
    <name type="scientific">Roseibium polysiphoniae</name>
    <dbReference type="NCBI Taxonomy" id="2571221"/>
    <lineage>
        <taxon>Bacteria</taxon>
        <taxon>Pseudomonadati</taxon>
        <taxon>Pseudomonadota</taxon>
        <taxon>Alphaproteobacteria</taxon>
        <taxon>Hyphomicrobiales</taxon>
        <taxon>Stappiaceae</taxon>
        <taxon>Roseibium</taxon>
    </lineage>
</organism>
<dbReference type="EMBL" id="JACYXJ010000007">
    <property type="protein sequence ID" value="MBD8878289.1"/>
    <property type="molecule type" value="Genomic_DNA"/>
</dbReference>
<evidence type="ECO:0000256" key="4">
    <source>
        <dbReference type="ARBA" id="ARBA00023315"/>
    </source>
</evidence>
<keyword evidence="3" id="KW-0677">Repeat</keyword>
<sequence>MHGPDPQARFPFSGAQHTVFIKNVISGSNIEAGDYSYYNDPFEAERFQEKCVRYHFDFLGDRLVIGKFCALATGVEFIMNGANHAFDGLSTYPFHIFQEGWETGYDTSVFPKQSRGDTIIGNDVWIGTGATIMPGVCIGDGAIIGAKAVVARDVPPYCVAVGNPAMIVRQRFFDDIISQMLEIAWWDWPIAKITENLSAIRGADPAELRKVDR</sequence>
<dbReference type="Proteomes" id="UP000615687">
    <property type="component" value="Unassembled WGS sequence"/>
</dbReference>
<dbReference type="InterPro" id="IPR018357">
    <property type="entry name" value="Hexapep_transf_CS"/>
</dbReference>
<dbReference type="Gene3D" id="2.160.10.10">
    <property type="entry name" value="Hexapeptide repeat proteins"/>
    <property type="match status" value="1"/>
</dbReference>